<keyword evidence="3" id="KW-1185">Reference proteome</keyword>
<evidence type="ECO:0000256" key="1">
    <source>
        <dbReference type="SAM" id="Phobius"/>
    </source>
</evidence>
<dbReference type="eggNOG" id="COG2165">
    <property type="taxonomic scope" value="Bacteria"/>
</dbReference>
<proteinExistence type="predicted"/>
<dbReference type="OrthoDB" id="5902365at2"/>
<feature type="transmembrane region" description="Helical" evidence="1">
    <location>
        <begin position="12"/>
        <end position="31"/>
    </location>
</feature>
<evidence type="ECO:0000313" key="3">
    <source>
        <dbReference type="Proteomes" id="UP000016562"/>
    </source>
</evidence>
<dbReference type="PROSITE" id="PS00409">
    <property type="entry name" value="PROKAR_NTER_METHYL"/>
    <property type="match status" value="1"/>
</dbReference>
<comment type="caution">
    <text evidence="2">The sequence shown here is derived from an EMBL/GenBank/DDBJ whole genome shotgun (WGS) entry which is preliminary data.</text>
</comment>
<dbReference type="EMBL" id="BATM01000005">
    <property type="protein sequence ID" value="GAD78704.1"/>
    <property type="molecule type" value="Genomic_DNA"/>
</dbReference>
<organism evidence="2 3">
    <name type="scientific">Vibrio ezurae NBRC 102218</name>
    <dbReference type="NCBI Taxonomy" id="1219080"/>
    <lineage>
        <taxon>Bacteria</taxon>
        <taxon>Pseudomonadati</taxon>
        <taxon>Pseudomonadota</taxon>
        <taxon>Gammaproteobacteria</taxon>
        <taxon>Vibrionales</taxon>
        <taxon>Vibrionaceae</taxon>
        <taxon>Vibrio</taxon>
    </lineage>
</organism>
<keyword evidence="1" id="KW-0812">Transmembrane</keyword>
<protein>
    <submittedName>
        <fullName evidence="2">Putative type II secretion system protein</fullName>
    </submittedName>
</protein>
<dbReference type="Pfam" id="PF07963">
    <property type="entry name" value="N_methyl"/>
    <property type="match status" value="1"/>
</dbReference>
<dbReference type="Proteomes" id="UP000016562">
    <property type="component" value="Unassembled WGS sequence"/>
</dbReference>
<keyword evidence="1" id="KW-1133">Transmembrane helix</keyword>
<dbReference type="STRING" id="1219080.VEZ01S_05_00930"/>
<evidence type="ECO:0000313" key="2">
    <source>
        <dbReference type="EMBL" id="GAD78704.1"/>
    </source>
</evidence>
<accession>U3CBK7</accession>
<gene>
    <name evidence="2" type="ORF">VEZ01S_05_00930</name>
</gene>
<dbReference type="InterPro" id="IPR045584">
    <property type="entry name" value="Pilin-like"/>
</dbReference>
<reference evidence="2 3" key="1">
    <citation type="submission" date="2013-09" db="EMBL/GenBank/DDBJ databases">
        <title>Whole genome shotgun sequence of Vibrio ezurae NBRC 102218.</title>
        <authorList>
            <person name="Yoshida I."/>
            <person name="Hosoyama A."/>
            <person name="Numata M."/>
            <person name="Hashimoto M."/>
            <person name="Hosoyama Y."/>
            <person name="Tsuchikane K."/>
            <person name="Noguchi M."/>
            <person name="Hirakata S."/>
            <person name="Ichikawa N."/>
            <person name="Ohji S."/>
            <person name="Yamazoe A."/>
            <person name="Fujita N."/>
        </authorList>
    </citation>
    <scope>NUCLEOTIDE SEQUENCE [LARGE SCALE GENOMIC DNA]</scope>
    <source>
        <strain evidence="2 3">NBRC 102218</strain>
    </source>
</reference>
<dbReference type="Gene3D" id="3.30.700.10">
    <property type="entry name" value="Glycoprotein, Type 4 Pilin"/>
    <property type="match status" value="1"/>
</dbReference>
<dbReference type="NCBIfam" id="TIGR02532">
    <property type="entry name" value="IV_pilin_GFxxxE"/>
    <property type="match status" value="1"/>
</dbReference>
<dbReference type="AlphaFoldDB" id="U3CBK7"/>
<dbReference type="InterPro" id="IPR012902">
    <property type="entry name" value="N_methyl_site"/>
</dbReference>
<dbReference type="SUPFAM" id="SSF54523">
    <property type="entry name" value="Pili subunits"/>
    <property type="match status" value="1"/>
</dbReference>
<sequence>MKKQGGFTLIELVVVIVILGILAVTAAPRFLNLQSDARESSLQGLKGAMAGAGSIVYGKAAIEGKEREEVSGAYPTLDDLTEINFGYPAATKDGLVKVVQGLEDSNEWVYAEDTQGVASTPGTLVATFSGNASGAVAIKNTGCYVQYTEADSETSTPDISVTATDC</sequence>
<name>U3CBK7_9VIBR</name>
<dbReference type="RefSeq" id="WP_021712427.1">
    <property type="nucleotide sequence ID" value="NZ_BATM01000005.1"/>
</dbReference>
<keyword evidence="1" id="KW-0472">Membrane</keyword>